<feature type="domain" description="CobW/HypB/UreG nucleotide-binding" evidence="9">
    <location>
        <begin position="103"/>
        <end position="262"/>
    </location>
</feature>
<evidence type="ECO:0000313" key="11">
    <source>
        <dbReference type="Proteomes" id="UP000032946"/>
    </source>
</evidence>
<keyword evidence="7" id="KW-0342">GTP-binding</keyword>
<evidence type="ECO:0000256" key="1">
    <source>
        <dbReference type="ARBA" id="ARBA00006211"/>
    </source>
</evidence>
<gene>
    <name evidence="10" type="primary">hypB2</name>
    <name evidence="10" type="ORF">ARTHRO_11458</name>
</gene>
<dbReference type="SUPFAM" id="SSF52540">
    <property type="entry name" value="P-loop containing nucleoside triphosphate hydrolases"/>
    <property type="match status" value="1"/>
</dbReference>
<evidence type="ECO:0000259" key="9">
    <source>
        <dbReference type="Pfam" id="PF02492"/>
    </source>
</evidence>
<dbReference type="EC" id="3.-.-.-" evidence="10"/>
<feature type="compositionally biased region" description="Basic and acidic residues" evidence="8">
    <location>
        <begin position="19"/>
        <end position="33"/>
    </location>
</feature>
<keyword evidence="11" id="KW-1185">Reference proteome</keyword>
<evidence type="ECO:0000256" key="4">
    <source>
        <dbReference type="ARBA" id="ARBA00022741"/>
    </source>
</evidence>
<evidence type="ECO:0000256" key="6">
    <source>
        <dbReference type="ARBA" id="ARBA00022833"/>
    </source>
</evidence>
<proteinExistence type="inferred from homology"/>
<dbReference type="GO" id="GO:0016151">
    <property type="term" value="F:nickel cation binding"/>
    <property type="evidence" value="ECO:0007669"/>
    <property type="project" value="InterPro"/>
</dbReference>
<evidence type="ECO:0000256" key="5">
    <source>
        <dbReference type="ARBA" id="ARBA00022801"/>
    </source>
</evidence>
<dbReference type="NCBIfam" id="TIGR00073">
    <property type="entry name" value="hypB"/>
    <property type="match status" value="1"/>
</dbReference>
<evidence type="ECO:0000256" key="7">
    <source>
        <dbReference type="ARBA" id="ARBA00023134"/>
    </source>
</evidence>
<keyword evidence="5 10" id="KW-0378">Hydrolase</keyword>
<feature type="compositionally biased region" description="Basic and acidic residues" evidence="8">
    <location>
        <begin position="61"/>
        <end position="73"/>
    </location>
</feature>
<keyword evidence="6" id="KW-0862">Zinc</keyword>
<keyword evidence="2" id="KW-0533">Nickel</keyword>
<dbReference type="EMBL" id="FO818640">
    <property type="protein sequence ID" value="CDM93785.1"/>
    <property type="molecule type" value="Genomic_DNA"/>
</dbReference>
<evidence type="ECO:0000256" key="3">
    <source>
        <dbReference type="ARBA" id="ARBA00022723"/>
    </source>
</evidence>
<sequence>MCTNCGCAVTPGNIHIHSHATDHDHDHGHDHDHDHHHHHGHDHDHDHHHHHGHDHHHHHDHNHDHQHSEHQTVDVHTAILSKNDRLAERNRGFFLAKKLFAINVLSSPGSGKTALLERTLSDMGSRLNSAVIVGDLETDNDAQRLRRTGMQVVQITTGSVCHLEAEMISQALSKINLDNLQLLFIENVGNLVCPAAYDLGENLRVAVLSVTEGEDKPLKYPTLFKTANIAIINKIDIAEAVGFDRETAINNIRRIAPQAEILEVSARTGEGMEAWYDYLEKACSLEAIAI</sequence>
<dbReference type="InterPro" id="IPR003495">
    <property type="entry name" value="CobW/HypB/UreG_nucleotide-bd"/>
</dbReference>
<dbReference type="GO" id="GO:0003924">
    <property type="term" value="F:GTPase activity"/>
    <property type="evidence" value="ECO:0007669"/>
    <property type="project" value="InterPro"/>
</dbReference>
<comment type="similarity">
    <text evidence="1">Belongs to the SIMIBI class G3E GTPase family. HypB/HupM subfamily.</text>
</comment>
<accession>A0A9P1KDA9</accession>
<dbReference type="PANTHER" id="PTHR30134:SF2">
    <property type="entry name" value="HYDROGENASE MATURATION FACTOR HYPB"/>
    <property type="match status" value="1"/>
</dbReference>
<evidence type="ECO:0000256" key="8">
    <source>
        <dbReference type="SAM" id="MobiDB-lite"/>
    </source>
</evidence>
<keyword evidence="3" id="KW-0479">Metal-binding</keyword>
<dbReference type="InterPro" id="IPR004392">
    <property type="entry name" value="Hyd_mat_HypB"/>
</dbReference>
<dbReference type="Proteomes" id="UP000032946">
    <property type="component" value="Chromosome"/>
</dbReference>
<dbReference type="GO" id="GO:0051604">
    <property type="term" value="P:protein maturation"/>
    <property type="evidence" value="ECO:0007669"/>
    <property type="project" value="InterPro"/>
</dbReference>
<dbReference type="RefSeq" id="WP_006620960.1">
    <property type="nucleotide sequence ID" value="NZ_FO818640.1"/>
</dbReference>
<name>A0A9P1KDA9_9CYAN</name>
<dbReference type="GO" id="GO:0005525">
    <property type="term" value="F:GTP binding"/>
    <property type="evidence" value="ECO:0007669"/>
    <property type="project" value="UniProtKB-KW"/>
</dbReference>
<dbReference type="Pfam" id="PF02492">
    <property type="entry name" value="cobW"/>
    <property type="match status" value="1"/>
</dbReference>
<reference evidence="10 11" key="1">
    <citation type="submission" date="2014-02" db="EMBL/GenBank/DDBJ databases">
        <authorList>
            <person name="Genoscope - CEA"/>
        </authorList>
    </citation>
    <scope>NUCLEOTIDE SEQUENCE [LARGE SCALE GENOMIC DNA]</scope>
    <source>
        <strain evidence="10 11">PCC 8005</strain>
    </source>
</reference>
<keyword evidence="4" id="KW-0547">Nucleotide-binding</keyword>
<dbReference type="InterPro" id="IPR027417">
    <property type="entry name" value="P-loop_NTPase"/>
</dbReference>
<dbReference type="GO" id="GO:0008270">
    <property type="term" value="F:zinc ion binding"/>
    <property type="evidence" value="ECO:0007669"/>
    <property type="project" value="TreeGrafter"/>
</dbReference>
<evidence type="ECO:0000313" key="10">
    <source>
        <dbReference type="EMBL" id="CDM93785.1"/>
    </source>
</evidence>
<feature type="region of interest" description="Disordered" evidence="8">
    <location>
        <begin position="18"/>
        <end position="73"/>
    </location>
</feature>
<dbReference type="Gene3D" id="3.40.50.300">
    <property type="entry name" value="P-loop containing nucleotide triphosphate hydrolases"/>
    <property type="match status" value="1"/>
</dbReference>
<organism evidence="10 11">
    <name type="scientific">Limnospira indica PCC 8005</name>
    <dbReference type="NCBI Taxonomy" id="376219"/>
    <lineage>
        <taxon>Bacteria</taxon>
        <taxon>Bacillati</taxon>
        <taxon>Cyanobacteriota</taxon>
        <taxon>Cyanophyceae</taxon>
        <taxon>Oscillatoriophycideae</taxon>
        <taxon>Oscillatoriales</taxon>
        <taxon>Sirenicapillariaceae</taxon>
        <taxon>Limnospira</taxon>
    </lineage>
</organism>
<dbReference type="AlphaFoldDB" id="A0A9P1KDA9"/>
<dbReference type="CDD" id="cd05390">
    <property type="entry name" value="HypB"/>
    <property type="match status" value="1"/>
</dbReference>
<protein>
    <submittedName>
        <fullName evidence="10">GTP hydrolase involved in nickel liganding into hydrogenases</fullName>
        <ecNumber evidence="10">3.-.-.-</ecNumber>
    </submittedName>
</protein>
<feature type="compositionally biased region" description="Basic residues" evidence="8">
    <location>
        <begin position="34"/>
        <end position="60"/>
    </location>
</feature>
<evidence type="ECO:0000256" key="2">
    <source>
        <dbReference type="ARBA" id="ARBA00022596"/>
    </source>
</evidence>
<dbReference type="PANTHER" id="PTHR30134">
    <property type="entry name" value="HYDROGENASE PROTEIN ASSEMBLY PROTEIN, NICKEL CHAPERONE"/>
    <property type="match status" value="1"/>
</dbReference>